<feature type="compositionally biased region" description="Low complexity" evidence="1">
    <location>
        <begin position="699"/>
        <end position="715"/>
    </location>
</feature>
<feature type="compositionally biased region" description="Acidic residues" evidence="1">
    <location>
        <begin position="285"/>
        <end position="298"/>
    </location>
</feature>
<evidence type="ECO:0000256" key="2">
    <source>
        <dbReference type="SAM" id="Phobius"/>
    </source>
</evidence>
<dbReference type="SUPFAM" id="SSF56219">
    <property type="entry name" value="DNase I-like"/>
    <property type="match status" value="2"/>
</dbReference>
<name>A0A9P6Q1I6_9FUNG</name>
<feature type="compositionally biased region" description="Low complexity" evidence="1">
    <location>
        <begin position="55"/>
        <end position="74"/>
    </location>
</feature>
<dbReference type="OrthoDB" id="62798at2759"/>
<dbReference type="PANTHER" id="PTHR11200">
    <property type="entry name" value="INOSITOL 5-PHOSPHATASE"/>
    <property type="match status" value="1"/>
</dbReference>
<feature type="compositionally biased region" description="Gly residues" evidence="1">
    <location>
        <begin position="316"/>
        <end position="328"/>
    </location>
</feature>
<organism evidence="4 5">
    <name type="scientific">Actinomortierella ambigua</name>
    <dbReference type="NCBI Taxonomy" id="1343610"/>
    <lineage>
        <taxon>Eukaryota</taxon>
        <taxon>Fungi</taxon>
        <taxon>Fungi incertae sedis</taxon>
        <taxon>Mucoromycota</taxon>
        <taxon>Mortierellomycotina</taxon>
        <taxon>Mortierellomycetes</taxon>
        <taxon>Mortierellales</taxon>
        <taxon>Mortierellaceae</taxon>
        <taxon>Actinomortierella</taxon>
    </lineage>
</organism>
<evidence type="ECO:0000313" key="5">
    <source>
        <dbReference type="Proteomes" id="UP000807716"/>
    </source>
</evidence>
<evidence type="ECO:0000313" key="4">
    <source>
        <dbReference type="EMBL" id="KAG0256417.1"/>
    </source>
</evidence>
<dbReference type="InterPro" id="IPR036691">
    <property type="entry name" value="Endo/exonu/phosph_ase_sf"/>
</dbReference>
<keyword evidence="2" id="KW-1133">Transmembrane helix</keyword>
<feature type="region of interest" description="Disordered" evidence="1">
    <location>
        <begin position="253"/>
        <end position="359"/>
    </location>
</feature>
<dbReference type="GO" id="GO:0004439">
    <property type="term" value="F:phosphatidylinositol-4,5-bisphosphate 5-phosphatase activity"/>
    <property type="evidence" value="ECO:0007669"/>
    <property type="project" value="TreeGrafter"/>
</dbReference>
<gene>
    <name evidence="4" type="ORF">DFQ27_005746</name>
</gene>
<accession>A0A9P6Q1I6</accession>
<comment type="caution">
    <text evidence="4">The sequence shown here is derived from an EMBL/GenBank/DDBJ whole genome shotgun (WGS) entry which is preliminary data.</text>
</comment>
<feature type="compositionally biased region" description="Polar residues" evidence="1">
    <location>
        <begin position="641"/>
        <end position="670"/>
    </location>
</feature>
<proteinExistence type="predicted"/>
<dbReference type="Gene3D" id="3.60.10.10">
    <property type="entry name" value="Endonuclease/exonuclease/phosphatase"/>
    <property type="match status" value="1"/>
</dbReference>
<sequence>MTSMQADSGVHAPVVLLGTFNMSQRTFEQDLSDWLATHPSLSTVQPPLLPPSPLPTDLSDSPLGRETATAAAAAAPPPPQPAFPPLIPDMVAIALQEFAPYPDAFLHGTYNLAAKIQHTANLIRKTLLKTCPGYQFSLLSQVSQVGMTLFVFSRDESMTPYIQSIANASVGTGPWGMGNKGAVATKVAVSLPYPNSRPFEVCFINAHLSAHLNETRRRNDDYLAICRRMIFVEEKDRSRNDVHVNSDSANSYAGLHTMNDDDHHSNSGGSGSSGIGGIGGVGGGVDEDDVDDDSDDAEDFYHMDQDQQPLLNGRGRSSGGGGIGGHGRGTTTTTTPSSERVRKRINRPKGPRKFGSSKKPSVEKTIFSCDYIFWTGDLNYRLDLEESDGTLQKKNGGTMTMFNNKMMKKKSSREDLLSQPTPSPMSASEFVHAIESGHYRALYAHDQLSAQRKTMNVFKGFHEAPLAFAPTYKFRMGTSKYDIRKRIPAWTDRVLWFVHPHDASSVERATEDEVDAWDEHSTGLGYGKLPMESTIRRSRSLYASSDFGMPGPPGVGAGATVGSIATAASILEGPLNKSLATHRSDSMSIRSNSSSISSSNVGGGDGGDARAGTSGSESRSRGTFSSLAKRGSARVPVLDQQMFQPPRASTTLVHSPSTMSLASQSSNGTTMAHLHSSGGGGEPSMTTMASSASLLSNRSGRNSGGAATTATTNSSISPGAGGAAAAAAAAGGAGAGIGPSSTFLTSSSSSSSLLQAQQVAQRVETSTSPLLIHYYTSHPFYVSSDHKPVSALFTLLPHNLATQLQVSPYGIDRHWRLKKFMGQKLTTIAGHLLRWGFLVMGFIALVGLFVFVRRHLHGW</sequence>
<evidence type="ECO:0000256" key="1">
    <source>
        <dbReference type="SAM" id="MobiDB-lite"/>
    </source>
</evidence>
<keyword evidence="2" id="KW-0472">Membrane</keyword>
<feature type="domain" description="Inositol polyphosphate-related phosphatase" evidence="3">
    <location>
        <begin position="11"/>
        <end position="530"/>
    </location>
</feature>
<dbReference type="SMART" id="SM00128">
    <property type="entry name" value="IPPc"/>
    <property type="match status" value="1"/>
</dbReference>
<feature type="compositionally biased region" description="Low complexity" evidence="1">
    <location>
        <begin position="329"/>
        <end position="338"/>
    </location>
</feature>
<feature type="compositionally biased region" description="Low complexity" evidence="1">
    <location>
        <begin position="586"/>
        <end position="600"/>
    </location>
</feature>
<dbReference type="Pfam" id="PF22669">
    <property type="entry name" value="Exo_endo_phos2"/>
    <property type="match status" value="2"/>
</dbReference>
<dbReference type="InterPro" id="IPR000300">
    <property type="entry name" value="IPPc"/>
</dbReference>
<feature type="transmembrane region" description="Helical" evidence="2">
    <location>
        <begin position="832"/>
        <end position="852"/>
    </location>
</feature>
<dbReference type="GO" id="GO:0046856">
    <property type="term" value="P:phosphatidylinositol dephosphorylation"/>
    <property type="evidence" value="ECO:0007669"/>
    <property type="project" value="InterPro"/>
</dbReference>
<feature type="region of interest" description="Disordered" evidence="1">
    <location>
        <begin position="45"/>
        <end position="79"/>
    </location>
</feature>
<dbReference type="InterPro" id="IPR046985">
    <property type="entry name" value="IP5"/>
</dbReference>
<dbReference type="AlphaFoldDB" id="A0A9P6Q1I6"/>
<dbReference type="EMBL" id="JAAAJB010000411">
    <property type="protein sequence ID" value="KAG0256417.1"/>
    <property type="molecule type" value="Genomic_DNA"/>
</dbReference>
<evidence type="ECO:0000259" key="3">
    <source>
        <dbReference type="SMART" id="SM00128"/>
    </source>
</evidence>
<dbReference type="PANTHER" id="PTHR11200:SF286">
    <property type="entry name" value="5-PHOSPHATASE, PUTATIVE (AFU_ORTHOLOGUE AFUA_5G07600)-RELATED"/>
    <property type="match status" value="1"/>
</dbReference>
<protein>
    <recommendedName>
        <fullName evidence="3">Inositol polyphosphate-related phosphatase domain-containing protein</fullName>
    </recommendedName>
</protein>
<feature type="compositionally biased region" description="Low complexity" evidence="1">
    <location>
        <begin position="610"/>
        <end position="626"/>
    </location>
</feature>
<reference evidence="4" key="1">
    <citation type="journal article" date="2020" name="Fungal Divers.">
        <title>Resolving the Mortierellaceae phylogeny through synthesis of multi-gene phylogenetics and phylogenomics.</title>
        <authorList>
            <person name="Vandepol N."/>
            <person name="Liber J."/>
            <person name="Desiro A."/>
            <person name="Na H."/>
            <person name="Kennedy M."/>
            <person name="Barry K."/>
            <person name="Grigoriev I.V."/>
            <person name="Miller A.N."/>
            <person name="O'Donnell K."/>
            <person name="Stajich J.E."/>
            <person name="Bonito G."/>
        </authorList>
    </citation>
    <scope>NUCLEOTIDE SEQUENCE</scope>
    <source>
        <strain evidence="4">BC1065</strain>
    </source>
</reference>
<dbReference type="Proteomes" id="UP000807716">
    <property type="component" value="Unassembled WGS sequence"/>
</dbReference>
<keyword evidence="2" id="KW-0812">Transmembrane</keyword>
<keyword evidence="5" id="KW-1185">Reference proteome</keyword>
<feature type="compositionally biased region" description="Polar residues" evidence="1">
    <location>
        <begin position="684"/>
        <end position="698"/>
    </location>
</feature>
<feature type="region of interest" description="Disordered" evidence="1">
    <location>
        <begin position="581"/>
        <end position="721"/>
    </location>
</feature>
<feature type="compositionally biased region" description="Basic residues" evidence="1">
    <location>
        <begin position="341"/>
        <end position="356"/>
    </location>
</feature>
<feature type="compositionally biased region" description="Gly residues" evidence="1">
    <location>
        <begin position="268"/>
        <end position="284"/>
    </location>
</feature>